<reference evidence="10" key="1">
    <citation type="submission" date="2025-08" db="UniProtKB">
        <authorList>
            <consortium name="RefSeq"/>
        </authorList>
    </citation>
    <scope>IDENTIFICATION</scope>
</reference>
<dbReference type="SUPFAM" id="SSF50630">
    <property type="entry name" value="Acid proteases"/>
    <property type="match status" value="1"/>
</dbReference>
<keyword evidence="5" id="KW-0865">Zymogen</keyword>
<dbReference type="PANTHER" id="PTHR47966">
    <property type="entry name" value="BETA-SITE APP-CLEAVING ENZYME, ISOFORM A-RELATED"/>
    <property type="match status" value="1"/>
</dbReference>
<protein>
    <submittedName>
        <fullName evidence="10">Cyprosin-like</fullName>
    </submittedName>
</protein>
<evidence type="ECO:0000313" key="9">
    <source>
        <dbReference type="Proteomes" id="UP000189703"/>
    </source>
</evidence>
<keyword evidence="3 8" id="KW-0064">Aspartyl protease</keyword>
<proteinExistence type="inferred from homology"/>
<dbReference type="Proteomes" id="UP000189703">
    <property type="component" value="Unplaced"/>
</dbReference>
<evidence type="ECO:0000256" key="3">
    <source>
        <dbReference type="ARBA" id="ARBA00022750"/>
    </source>
</evidence>
<dbReference type="PROSITE" id="PS51767">
    <property type="entry name" value="PEPTIDASE_A1"/>
    <property type="match status" value="1"/>
</dbReference>
<dbReference type="InterPro" id="IPR011001">
    <property type="entry name" value="Saposin-like"/>
</dbReference>
<dbReference type="PROSITE" id="PS50015">
    <property type="entry name" value="SAP_B"/>
    <property type="match status" value="1"/>
</dbReference>
<evidence type="ECO:0000256" key="7">
    <source>
        <dbReference type="ARBA" id="ARBA00023180"/>
    </source>
</evidence>
<evidence type="ECO:0000256" key="8">
    <source>
        <dbReference type="RuleBase" id="RU000454"/>
    </source>
</evidence>
<dbReference type="GeneID" id="104607178"/>
<dbReference type="PROSITE" id="PS00141">
    <property type="entry name" value="ASP_PROTEASE"/>
    <property type="match status" value="2"/>
</dbReference>
<keyword evidence="7" id="KW-0325">Glycoprotein</keyword>
<dbReference type="Gene3D" id="1.10.225.10">
    <property type="entry name" value="Saposin-like"/>
    <property type="match status" value="1"/>
</dbReference>
<dbReference type="AlphaFoldDB" id="A0A1U8ASU1"/>
<keyword evidence="9" id="KW-1185">Reference proteome</keyword>
<comment type="similarity">
    <text evidence="1 8">Belongs to the peptidase A1 family.</text>
</comment>
<dbReference type="PANTHER" id="PTHR47966:SF28">
    <property type="entry name" value="OS01G0290000 PROTEIN"/>
    <property type="match status" value="1"/>
</dbReference>
<evidence type="ECO:0000256" key="6">
    <source>
        <dbReference type="ARBA" id="ARBA00023157"/>
    </source>
</evidence>
<dbReference type="Pfam" id="PF05184">
    <property type="entry name" value="SapB_1"/>
    <property type="match status" value="1"/>
</dbReference>
<keyword evidence="4 8" id="KW-0378">Hydrolase</keyword>
<evidence type="ECO:0000256" key="5">
    <source>
        <dbReference type="ARBA" id="ARBA00023145"/>
    </source>
</evidence>
<evidence type="ECO:0000256" key="1">
    <source>
        <dbReference type="ARBA" id="ARBA00007447"/>
    </source>
</evidence>
<dbReference type="InterPro" id="IPR033121">
    <property type="entry name" value="PEPTIDASE_A1"/>
</dbReference>
<dbReference type="OrthoDB" id="771136at2759"/>
<dbReference type="InterPro" id="IPR021109">
    <property type="entry name" value="Peptidase_aspartic_dom_sf"/>
</dbReference>
<accession>A0A1U8ASU1</accession>
<dbReference type="InterPro" id="IPR001461">
    <property type="entry name" value="Aspartic_peptidase_A1"/>
</dbReference>
<dbReference type="RefSeq" id="XP_010271045.1">
    <property type="nucleotide sequence ID" value="XM_010272743.2"/>
</dbReference>
<dbReference type="InterPro" id="IPR007856">
    <property type="entry name" value="SapB_1"/>
</dbReference>
<evidence type="ECO:0000313" key="10">
    <source>
        <dbReference type="RefSeq" id="XP_010271045.1"/>
    </source>
</evidence>
<dbReference type="GO" id="GO:0006508">
    <property type="term" value="P:proteolysis"/>
    <property type="evidence" value="ECO:0000318"/>
    <property type="project" value="GO_Central"/>
</dbReference>
<dbReference type="PRINTS" id="PR00792">
    <property type="entry name" value="PEPSIN"/>
</dbReference>
<organism evidence="9 10">
    <name type="scientific">Nelumbo nucifera</name>
    <name type="common">Sacred lotus</name>
    <dbReference type="NCBI Taxonomy" id="4432"/>
    <lineage>
        <taxon>Eukaryota</taxon>
        <taxon>Viridiplantae</taxon>
        <taxon>Streptophyta</taxon>
        <taxon>Embryophyta</taxon>
        <taxon>Tracheophyta</taxon>
        <taxon>Spermatophyta</taxon>
        <taxon>Magnoliopsida</taxon>
        <taxon>Proteales</taxon>
        <taxon>Nelumbonaceae</taxon>
        <taxon>Nelumbo</taxon>
    </lineage>
</organism>
<keyword evidence="2 8" id="KW-0645">Protease</keyword>
<sequence>MMRTPKFIALFIYYLCALTCSFPLPASSDDDADGLLRIGLKKRSLDLDTLNAARIISKDGGKYAIDLKDICSNLNGSGAGTVSPKTRLVCPKLGESDAYKVFLSNILNTRYFGEIGIGSPLQNFTVVFDTGSSNLWVLSSKCRYSINCYLHSKYISGRSSTYTKIGKNYSIIYGSRSISGFFSGDNVQMGNFIVKDQTFAEVTRERSLTLLMAEFDGIMGLGFQEKSAGNVLPIWYSMGEQGLLRDKVFSFWFNRNTEAEKAGEIIFGGVDPKHFKGKHTYIPVAQKGFWQVEMGDFLIGGRSTEICKGGCTAIVDSGTSLIAGPPEIVAQINHAIGAGGLANMECRQLVRMVGGVMMELILSQVKSGKLCSMISVCSYNSTEHERNGIEMVTDHGSQSGNKGSSHSYTLSTRGVPCAMCKMLVTLVKILLKQKDIVDYVFNYLGSLCDYMPLPRGKAFVDCNRIPDMPNVSFTIGKHSFHLTPQQYILKTGEGDATTCLSGFVPLDAPPPPPGGPLWILGDMFMQVYHTVFDFGNLQIGFAEAA</sequence>
<evidence type="ECO:0000256" key="2">
    <source>
        <dbReference type="ARBA" id="ARBA00022670"/>
    </source>
</evidence>
<dbReference type="KEGG" id="nnu:104607178"/>
<keyword evidence="6" id="KW-1015">Disulfide bond</keyword>
<dbReference type="eggNOG" id="KOG1339">
    <property type="taxonomic scope" value="Eukaryota"/>
</dbReference>
<gene>
    <name evidence="10" type="primary">LOC104607178</name>
</gene>
<dbReference type="GO" id="GO:0006629">
    <property type="term" value="P:lipid metabolic process"/>
    <property type="evidence" value="ECO:0007669"/>
    <property type="project" value="InterPro"/>
</dbReference>
<dbReference type="Pfam" id="PF00026">
    <property type="entry name" value="Asp"/>
    <property type="match status" value="1"/>
</dbReference>
<dbReference type="InterPro" id="IPR001969">
    <property type="entry name" value="Aspartic_peptidase_AS"/>
</dbReference>
<dbReference type="Gene3D" id="2.40.70.10">
    <property type="entry name" value="Acid Proteases"/>
    <property type="match status" value="2"/>
</dbReference>
<evidence type="ECO:0000256" key="4">
    <source>
        <dbReference type="ARBA" id="ARBA00022801"/>
    </source>
</evidence>
<dbReference type="SUPFAM" id="SSF47862">
    <property type="entry name" value="Saposin"/>
    <property type="match status" value="1"/>
</dbReference>
<name>A0A1U8ASU1_NELNU</name>
<dbReference type="FunFam" id="2.40.70.10:FF:000115">
    <property type="entry name" value="Lysosomal aspartic protease"/>
    <property type="match status" value="1"/>
</dbReference>
<dbReference type="InterPro" id="IPR008139">
    <property type="entry name" value="SaposinB_dom"/>
</dbReference>
<dbReference type="GO" id="GO:0004190">
    <property type="term" value="F:aspartic-type endopeptidase activity"/>
    <property type="evidence" value="ECO:0000318"/>
    <property type="project" value="GO_Central"/>
</dbReference>